<keyword evidence="9" id="KW-0520">NAD</keyword>
<feature type="transmembrane region" description="Helical" evidence="9">
    <location>
        <begin position="56"/>
        <end position="77"/>
    </location>
</feature>
<evidence type="ECO:0000256" key="5">
    <source>
        <dbReference type="ARBA" id="ARBA00022692"/>
    </source>
</evidence>
<comment type="catalytic activity">
    <reaction evidence="8 9">
        <text>a ubiquinone + NADH + 5 H(+)(in) = a ubiquinol + NAD(+) + 4 H(+)(out)</text>
        <dbReference type="Rhea" id="RHEA:29091"/>
        <dbReference type="Rhea" id="RHEA-COMP:9565"/>
        <dbReference type="Rhea" id="RHEA-COMP:9566"/>
        <dbReference type="ChEBI" id="CHEBI:15378"/>
        <dbReference type="ChEBI" id="CHEBI:16389"/>
        <dbReference type="ChEBI" id="CHEBI:17976"/>
        <dbReference type="ChEBI" id="CHEBI:57540"/>
        <dbReference type="ChEBI" id="CHEBI:57945"/>
        <dbReference type="EC" id="7.1.1.2"/>
    </reaction>
</comment>
<comment type="function">
    <text evidence="9">Core subunit of the mitochondrial membrane respiratory chain NADH dehydrogenase (Complex I) which catalyzes electron transfer from NADH through the respiratory chain, using ubiquinone as an electron acceptor. Essential for the catalytic activity of complex I.</text>
</comment>
<evidence type="ECO:0000256" key="6">
    <source>
        <dbReference type="ARBA" id="ARBA00022989"/>
    </source>
</evidence>
<keyword evidence="9" id="KW-0830">Ubiquinone</keyword>
<evidence type="ECO:0000256" key="1">
    <source>
        <dbReference type="ARBA" id="ARBA00004370"/>
    </source>
</evidence>
<evidence type="ECO:0000256" key="2">
    <source>
        <dbReference type="ARBA" id="ARBA00008472"/>
    </source>
</evidence>
<evidence type="ECO:0000256" key="3">
    <source>
        <dbReference type="ARBA" id="ARBA00021007"/>
    </source>
</evidence>
<dbReference type="RefSeq" id="YP_003204688.1">
    <property type="nucleotide sequence ID" value="NC_013238.1"/>
</dbReference>
<evidence type="ECO:0000256" key="4">
    <source>
        <dbReference type="ARBA" id="ARBA00022448"/>
    </source>
</evidence>
<proteinExistence type="inferred from homology"/>
<comment type="similarity">
    <text evidence="2 9">Belongs to the complex I subunit 3 family.</text>
</comment>
<dbReference type="InterPro" id="IPR038430">
    <property type="entry name" value="NDAH_ubi_oxred_su3_sf"/>
</dbReference>
<geneLocation type="mitochondrion" evidence="10"/>
<keyword evidence="9" id="KW-0249">Electron transport</keyword>
<dbReference type="GeneID" id="8445090"/>
<dbReference type="Pfam" id="PF00507">
    <property type="entry name" value="Oxidored_q4"/>
    <property type="match status" value="1"/>
</dbReference>
<feature type="transmembrane region" description="Helical" evidence="9">
    <location>
        <begin position="83"/>
        <end position="104"/>
    </location>
</feature>
<dbReference type="EC" id="7.1.1.2" evidence="9"/>
<feature type="transmembrane region" description="Helical" evidence="9">
    <location>
        <begin position="6"/>
        <end position="24"/>
    </location>
</feature>
<dbReference type="AlphaFoldDB" id="C8YLY0"/>
<dbReference type="GO" id="GO:0030964">
    <property type="term" value="C:NADH dehydrogenase complex"/>
    <property type="evidence" value="ECO:0007669"/>
    <property type="project" value="TreeGrafter"/>
</dbReference>
<keyword evidence="6 9" id="KW-1133">Transmembrane helix</keyword>
<dbReference type="PANTHER" id="PTHR11058:SF9">
    <property type="entry name" value="NADH-UBIQUINONE OXIDOREDUCTASE CHAIN 3"/>
    <property type="match status" value="1"/>
</dbReference>
<reference evidence="10" key="1">
    <citation type="journal article" date="2009" name="Mol. Biol. Rep.">
        <title>The complete mitochondrial genome of Evania appendigaster (Hymenoptera: Evaniidae) has low A+T content and a long intergenic spacer between atp8 and atp6.</title>
        <authorList>
            <person name="Wei S.J."/>
            <person name="Tang P."/>
            <person name="Zheng L.H."/>
            <person name="Shi M."/>
            <person name="Chen X.X."/>
        </authorList>
    </citation>
    <scope>NUCLEOTIDE SEQUENCE</scope>
</reference>
<gene>
    <name evidence="10" type="primary">ND3</name>
</gene>
<dbReference type="CTD" id="4537"/>
<keyword evidence="9" id="KW-1278">Translocase</keyword>
<dbReference type="EMBL" id="FJ593187">
    <property type="protein sequence ID" value="ACL36005.1"/>
    <property type="molecule type" value="Genomic_DNA"/>
</dbReference>
<evidence type="ECO:0000313" key="10">
    <source>
        <dbReference type="EMBL" id="ACL36005.1"/>
    </source>
</evidence>
<sequence length="116" mass="13373">MIKLCMLLIIVMIPMLFISLNLLFSMMKKTSLEKSSPFECGFNNFKSSRLPFSIQFFIISIIFLIFDVEITVILPLVPALNHLSLSAWLNITSTLFFILIMGLYTEWQDGSLKWLS</sequence>
<dbReference type="InterPro" id="IPR000440">
    <property type="entry name" value="NADH_UbQ/plastoQ_OxRdtase_su3"/>
</dbReference>
<evidence type="ECO:0000256" key="8">
    <source>
        <dbReference type="ARBA" id="ARBA00049551"/>
    </source>
</evidence>
<name>C8YLY0_EVAAP</name>
<dbReference type="Gene3D" id="1.20.58.1610">
    <property type="entry name" value="NADH:ubiquinone/plastoquinone oxidoreductase, chain 3"/>
    <property type="match status" value="1"/>
</dbReference>
<protein>
    <recommendedName>
        <fullName evidence="3 9">NADH-ubiquinone oxidoreductase chain 3</fullName>
        <ecNumber evidence="9">7.1.1.2</ecNumber>
    </recommendedName>
</protein>
<keyword evidence="4 9" id="KW-0813">Transport</keyword>
<keyword evidence="9 10" id="KW-0496">Mitochondrion</keyword>
<evidence type="ECO:0000256" key="9">
    <source>
        <dbReference type="RuleBase" id="RU003640"/>
    </source>
</evidence>
<accession>C8YLY0</accession>
<keyword evidence="5 9" id="KW-0812">Transmembrane</keyword>
<organism evidence="10">
    <name type="scientific">Evania appendigaster</name>
    <name type="common">Cockroach egg parasitoid wasp</name>
    <name type="synonym">Ichneumon appendigaster</name>
    <dbReference type="NCBI Taxonomy" id="27486"/>
    <lineage>
        <taxon>Eukaryota</taxon>
        <taxon>Metazoa</taxon>
        <taxon>Ecdysozoa</taxon>
        <taxon>Arthropoda</taxon>
        <taxon>Hexapoda</taxon>
        <taxon>Insecta</taxon>
        <taxon>Pterygota</taxon>
        <taxon>Neoptera</taxon>
        <taxon>Endopterygota</taxon>
        <taxon>Hymenoptera</taxon>
        <taxon>Apocrita</taxon>
        <taxon>Evanioidea</taxon>
        <taxon>Evaniidae</taxon>
        <taxon>Evania</taxon>
    </lineage>
</organism>
<keyword evidence="9" id="KW-0679">Respiratory chain</keyword>
<comment type="subcellular location">
    <subcellularLocation>
        <location evidence="1">Membrane</location>
    </subcellularLocation>
    <subcellularLocation>
        <location evidence="9">Mitochondrion membrane</location>
        <topology evidence="9">Multi-pass membrane protein</topology>
    </subcellularLocation>
</comment>
<dbReference type="GO" id="GO:0031966">
    <property type="term" value="C:mitochondrial membrane"/>
    <property type="evidence" value="ECO:0007669"/>
    <property type="project" value="UniProtKB-SubCell"/>
</dbReference>
<keyword evidence="7 9" id="KW-0472">Membrane</keyword>
<dbReference type="GO" id="GO:0008137">
    <property type="term" value="F:NADH dehydrogenase (ubiquinone) activity"/>
    <property type="evidence" value="ECO:0007669"/>
    <property type="project" value="UniProtKB-UniRule"/>
</dbReference>
<evidence type="ECO:0000256" key="7">
    <source>
        <dbReference type="ARBA" id="ARBA00023136"/>
    </source>
</evidence>
<dbReference type="PANTHER" id="PTHR11058">
    <property type="entry name" value="NADH-UBIQUINONE OXIDOREDUCTASE CHAIN 3"/>
    <property type="match status" value="1"/>
</dbReference>